<feature type="compositionally biased region" description="Polar residues" evidence="23">
    <location>
        <begin position="1"/>
        <end position="17"/>
    </location>
</feature>
<feature type="domain" description="DNA2/NAM7 helicase-like C-terminal" evidence="27">
    <location>
        <begin position="1318"/>
        <end position="1545"/>
    </location>
</feature>
<feature type="domain" description="DNA replication factor Dna2 N-terminal" evidence="25">
    <location>
        <begin position="576"/>
        <end position="778"/>
    </location>
</feature>
<comment type="similarity">
    <text evidence="3 22">Belongs to the DNA2/NAM7 helicase family.</text>
</comment>
<evidence type="ECO:0000259" key="28">
    <source>
        <dbReference type="Pfam" id="PF21123"/>
    </source>
</evidence>
<gene>
    <name evidence="29" type="ORF">CAN33_0049065</name>
</gene>
<keyword evidence="22" id="KW-0158">Chromosome</keyword>
<dbReference type="InterPro" id="IPR027417">
    <property type="entry name" value="P-loop_NTPase"/>
</dbReference>
<evidence type="ECO:0000256" key="15">
    <source>
        <dbReference type="ARBA" id="ARBA00023014"/>
    </source>
</evidence>
<feature type="compositionally biased region" description="Basic and acidic residues" evidence="23">
    <location>
        <begin position="75"/>
        <end position="84"/>
    </location>
</feature>
<keyword evidence="12 22" id="KW-0347">Helicase</keyword>
<dbReference type="GO" id="GO:0005634">
    <property type="term" value="C:nucleus"/>
    <property type="evidence" value="ECO:0007669"/>
    <property type="project" value="UniProtKB-SubCell"/>
</dbReference>
<keyword evidence="13 22" id="KW-0067">ATP-binding</keyword>
<feature type="compositionally biased region" description="Basic and acidic residues" evidence="23">
    <location>
        <begin position="311"/>
        <end position="327"/>
    </location>
</feature>
<dbReference type="FunFam" id="3.40.50.300:FF:000789">
    <property type="entry name" value="DNA replication ATP-dependent helicase/nuclease DNA2"/>
    <property type="match status" value="1"/>
</dbReference>
<feature type="compositionally biased region" description="Acidic residues" evidence="23">
    <location>
        <begin position="357"/>
        <end position="366"/>
    </location>
</feature>
<keyword evidence="6 22" id="KW-0540">Nuclease</keyword>
<keyword evidence="11 22" id="KW-0378">Hydrolase</keyword>
<proteinExistence type="inferred from homology"/>
<evidence type="ECO:0000259" key="24">
    <source>
        <dbReference type="Pfam" id="PF01930"/>
    </source>
</evidence>
<dbReference type="CDD" id="cd18041">
    <property type="entry name" value="DEXXQc_DNA2"/>
    <property type="match status" value="1"/>
</dbReference>
<dbReference type="Proteomes" id="UP000197666">
    <property type="component" value="Unassembled WGS sequence"/>
</dbReference>
<dbReference type="eggNOG" id="KOG1805">
    <property type="taxonomic scope" value="Eukaryota"/>
</dbReference>
<keyword evidence="16 22" id="KW-0238">DNA-binding</keyword>
<dbReference type="VEuPathDB" id="FungiDB:ASPNIDRAFT2_1117305"/>
<dbReference type="InterPro" id="IPR041679">
    <property type="entry name" value="DNA2/NAM7-like_C"/>
</dbReference>
<dbReference type="Pfam" id="PF21123">
    <property type="entry name" value="Dna2_Rift"/>
    <property type="match status" value="1"/>
</dbReference>
<feature type="domain" description="DNA2/NAM7 helicase helicase" evidence="26">
    <location>
        <begin position="1245"/>
        <end position="1310"/>
    </location>
</feature>
<dbReference type="Gene3D" id="3.40.50.300">
    <property type="entry name" value="P-loop containing nucleotide triphosphate hydrolases"/>
    <property type="match status" value="2"/>
</dbReference>
<dbReference type="VEuPathDB" id="FungiDB:An01g07480"/>
<evidence type="ECO:0000256" key="19">
    <source>
        <dbReference type="ARBA" id="ARBA00023242"/>
    </source>
</evidence>
<feature type="region of interest" description="Disordered" evidence="23">
    <location>
        <begin position="293"/>
        <end position="366"/>
    </location>
</feature>
<dbReference type="VEuPathDB" id="FungiDB:M747DRAFT_124186"/>
<dbReference type="Pfam" id="PF13086">
    <property type="entry name" value="AAA_11"/>
    <property type="match status" value="2"/>
</dbReference>
<evidence type="ECO:0000256" key="12">
    <source>
        <dbReference type="ARBA" id="ARBA00022806"/>
    </source>
</evidence>
<dbReference type="InterPro" id="IPR041677">
    <property type="entry name" value="DNA2/NAM7_AAA_11"/>
</dbReference>
<feature type="compositionally biased region" description="Polar residues" evidence="23">
    <location>
        <begin position="328"/>
        <end position="338"/>
    </location>
</feature>
<evidence type="ECO:0000256" key="6">
    <source>
        <dbReference type="ARBA" id="ARBA00022722"/>
    </source>
</evidence>
<dbReference type="CDD" id="cd22318">
    <property type="entry name" value="DNA2_N-like"/>
    <property type="match status" value="1"/>
</dbReference>
<keyword evidence="18 22" id="KW-0234">DNA repair</keyword>
<protein>
    <recommendedName>
        <fullName evidence="22">DNA replication ATP-dependent helicase/nuclease</fullName>
        <ecNumber evidence="22">3.1.-.-</ecNumber>
        <ecNumber evidence="22">3.6.4.12</ecNumber>
    </recommendedName>
</protein>
<dbReference type="VEuPathDB" id="FungiDB:ATCC64974_17330"/>
<evidence type="ECO:0000256" key="7">
    <source>
        <dbReference type="ARBA" id="ARBA00022723"/>
    </source>
</evidence>
<evidence type="ECO:0000259" key="25">
    <source>
        <dbReference type="Pfam" id="PF08696"/>
    </source>
</evidence>
<keyword evidence="17" id="KW-0496">Mitochondrion</keyword>
<evidence type="ECO:0000256" key="2">
    <source>
        <dbReference type="ARBA" id="ARBA00004173"/>
    </source>
</evidence>
<feature type="compositionally biased region" description="Polar residues" evidence="23">
    <location>
        <begin position="124"/>
        <end position="138"/>
    </location>
</feature>
<evidence type="ECO:0000256" key="21">
    <source>
        <dbReference type="ARBA" id="ARBA00047995"/>
    </source>
</evidence>
<name>A0A254TYA2_ASPNG</name>
<dbReference type="Pfam" id="PF08696">
    <property type="entry name" value="Dna2"/>
    <property type="match status" value="1"/>
</dbReference>
<comment type="function">
    <text evidence="22">Key enzyme involved in DNA replication and DNA repair. Involved in Okazaki fragments processing by cleaving long flaps that escape FEN1: flaps that are longer than 27 nucleotides are coated by replication protein A complex (RPA), leading to recruit DNA2 which cleaves the flap until it is too short to bind RPA and becomes a substrate for FEN1. Also involved in 5'-end resection of DNA during double-strand break (DSB) repair by mediating the cleavage of 5'-ssDNA.</text>
</comment>
<feature type="region of interest" description="Disordered" evidence="23">
    <location>
        <begin position="1587"/>
        <end position="1643"/>
    </location>
</feature>
<keyword evidence="5 22" id="KW-0235">DNA replication</keyword>
<evidence type="ECO:0000256" key="22">
    <source>
        <dbReference type="RuleBase" id="RU367041"/>
    </source>
</evidence>
<evidence type="ECO:0000313" key="29">
    <source>
        <dbReference type="EMBL" id="TPR11508.1"/>
    </source>
</evidence>
<dbReference type="InterPro" id="IPR048459">
    <property type="entry name" value="DNA2_Rift"/>
</dbReference>
<evidence type="ECO:0000256" key="1">
    <source>
        <dbReference type="ARBA" id="ARBA00001966"/>
    </source>
</evidence>
<dbReference type="GO" id="GO:0033567">
    <property type="term" value="P:DNA replication, Okazaki fragment processing"/>
    <property type="evidence" value="ECO:0007669"/>
    <property type="project" value="UniProtKB-UniRule"/>
</dbReference>
<feature type="domain" description="DNA2 rift barrel" evidence="28">
    <location>
        <begin position="949"/>
        <end position="1041"/>
    </location>
</feature>
<dbReference type="EMBL" id="NKJJ02000004">
    <property type="protein sequence ID" value="TPR11508.1"/>
    <property type="molecule type" value="Genomic_DNA"/>
</dbReference>
<evidence type="ECO:0000256" key="4">
    <source>
        <dbReference type="ARBA" id="ARBA00022485"/>
    </source>
</evidence>
<feature type="region of interest" description="Disordered" evidence="23">
    <location>
        <begin position="209"/>
        <end position="254"/>
    </location>
</feature>
<dbReference type="CDD" id="cd18808">
    <property type="entry name" value="SF1_C_Upf1"/>
    <property type="match status" value="1"/>
</dbReference>
<sequence length="1660" mass="185437">MNTGNGTYRVSSQSRSKLNAFRYNHQNGPTPDKTPQKTSLAPGHANKENQTSWLNGVMETEQSKANNQNQTTEPAEPKASKECPHTPGNRIPLADLINNAEDAFIHAPMPEFTPEDYVVWQHVPASSNPDRMSQTPATQGKKRRHSSSPTSSPLAGTSKSRRKGSIDLQNSQTLIKTPQHDLAADLWNSYVSKTLANSNGEQLRPRFTNLLSSSPQTPASVRTSRDSSGLRRSNSCMAEWPSSKTKRRRIDKENFGAGRSIFSRTRSNVVNPGNYQGPNISSLVEEIEKTLKKAPGPLPDTTDSSPIPARNQDRRGRSKSPTEDRKSQVQASKITSQVHEPRIIHAAPEDRKPLEESSSDYGDDEFDQDFFDLAEASMDPFVDAGSSHLNDKALSGEPVNNKASTEARALTEEWTETDAVTMEINVEKPTNDVDTLDADEFDDDFDGLSDSMGDLLAQCEKSQSTDMANPVSTRPAAFRQSIPEVKSGNYLGATSEAFIQKKGEQDASFGDEFDDDGLDIEAIEQSMVHSGADATNDNVRSRQAIKRYLIVDIAESAYKTLKGRVQPEQVLSVQDERSKEKKVVILRESWCECPCVKESYIHLIGDFDATGHCIVDDSRNMVILHPDHLVSATVVADSISCQRRAVLQDRIKYTSDLGKAQVFGNIFHEVFQEAIKLNKWDTNSLRTLIEGVTVKRIEDLYFIRMTIPEAVEYMMSRIPGVQAWAERFLRLKPSAESLVEDRGNSKLSLSINKLLEVEEHIWSPMYGLKGNVDATVQVACHDGESDKNLVVPLELKTGNRDTNQAHRAQTALYTLLLSDRYDVECTFGLLYYLETTKIFRIRGIRHELLQMIQQRNRIVGYMRQRTHLPPMAKKSSFCNKCYSKTPCFIYHKLADDGDGETSGLGDDFVNAMDHLTPDDRDFFRKWDDLLTKEEKSMIRFKRELWTMLSSEREALGRCFGNVVIDPNSSYEEKDGPKINRYRYTFIKKQAHPSFSFTESQLTLGEPIVVSDEKGHFAFANGYVVQVSRKHITVAVDRRLHNARTRARGFDATRNQSFKGIMEILEDGASPSPAESEEEPVYRLDKDEFSNGMAIVRTNLVSMMERDLFQARQLRRLIVKREAPAFKTTASAYTLSESDKAALNVDQRQAIDKVMCAEDYALVLGMPGTGKTTTIAHIIRALVAQGKSVLLTSYTHTAVDNILLKIKDDNFRILRIGAPAKVHPDVQQFAELAAVPKSTMEELKASYEDSQVVATTCLGVSHGIFTQRMFDYCIVDEASQITLPVCLGPIRMARTFILVGDHYQLPPLVQNKEAQEGGLDVSLFKLLSDSHPDSVVNLEHQYRMCEDIMLLSNTLIYSGRLKCGTADVAVRSLTVPNIGGLKQHHPSTFPQPRSQRQVCLGTSQGRCWLKDLVEPFAKTRLVNTDTLSIPALDVANGSRIVNPTEATICSRLVEAFISCGIPARSIGVIALYRSQLSLLKQNLSRYLPELEMHTADKFQGRDKEVIILSCVRSNTDKNVGDLLRDWRRVNVAFTRARTKLLVVGSKSTLRDGNELLGKYVKLVQERGWVYDLPRDAMTDHIFESEMVPSQSCLDRSTPSPKKGKSPVSSKKTTRSPFGPVQTRLSPTGLKKPAKRGAKLMSGGRVLGNRPVLQDMVNDLIG</sequence>
<feature type="compositionally biased region" description="Polar residues" evidence="23">
    <location>
        <begin position="63"/>
        <end position="73"/>
    </location>
</feature>
<dbReference type="InterPro" id="IPR011604">
    <property type="entry name" value="PDDEXK-like_dom_sf"/>
</dbReference>
<dbReference type="VEuPathDB" id="FungiDB:ASPNIDRAFT2_1185509"/>
<evidence type="ECO:0000256" key="11">
    <source>
        <dbReference type="ARBA" id="ARBA00022801"/>
    </source>
</evidence>
<dbReference type="GO" id="GO:0051539">
    <property type="term" value="F:4 iron, 4 sulfur cluster binding"/>
    <property type="evidence" value="ECO:0007669"/>
    <property type="project" value="UniProtKB-UniRule"/>
</dbReference>
<evidence type="ECO:0000256" key="10">
    <source>
        <dbReference type="ARBA" id="ARBA00022763"/>
    </source>
</evidence>
<dbReference type="Gene3D" id="3.90.320.10">
    <property type="match status" value="1"/>
</dbReference>
<feature type="compositionally biased region" description="Polar residues" evidence="23">
    <location>
        <begin position="209"/>
        <end position="222"/>
    </location>
</feature>
<dbReference type="Pfam" id="PF01930">
    <property type="entry name" value="Cas_Cas4"/>
    <property type="match status" value="1"/>
</dbReference>
<dbReference type="GO" id="GO:0017108">
    <property type="term" value="F:5'-flap endonuclease activity"/>
    <property type="evidence" value="ECO:0007669"/>
    <property type="project" value="UniProtKB-UniRule"/>
</dbReference>
<evidence type="ECO:0000259" key="26">
    <source>
        <dbReference type="Pfam" id="PF13086"/>
    </source>
</evidence>
<evidence type="ECO:0000256" key="8">
    <source>
        <dbReference type="ARBA" id="ARBA00022741"/>
    </source>
</evidence>
<comment type="subcellular location">
    <subcellularLocation>
        <location evidence="2">Mitochondrion</location>
    </subcellularLocation>
    <subcellularLocation>
        <location evidence="22">Nucleus</location>
    </subcellularLocation>
    <subcellularLocation>
        <location evidence="22">Chromosome</location>
    </subcellularLocation>
</comment>
<evidence type="ECO:0000256" key="20">
    <source>
        <dbReference type="ARBA" id="ARBA00023268"/>
    </source>
</evidence>
<dbReference type="FunFam" id="3.40.50.300:FF:001170">
    <property type="entry name" value="DNA replication helicase Dna2"/>
    <property type="match status" value="1"/>
</dbReference>
<dbReference type="SUPFAM" id="SSF52540">
    <property type="entry name" value="P-loop containing nucleoside triphosphate hydrolases"/>
    <property type="match status" value="1"/>
</dbReference>
<keyword evidence="8 22" id="KW-0547">Nucleotide-binding</keyword>
<dbReference type="GO" id="GO:0071932">
    <property type="term" value="P:replication fork reversal"/>
    <property type="evidence" value="ECO:0007669"/>
    <property type="project" value="TreeGrafter"/>
</dbReference>
<evidence type="ECO:0000256" key="16">
    <source>
        <dbReference type="ARBA" id="ARBA00023125"/>
    </source>
</evidence>
<dbReference type="VEuPathDB" id="FungiDB:M747DRAFT_247743"/>
<dbReference type="EC" id="3.1.-.-" evidence="22"/>
<evidence type="ECO:0000256" key="18">
    <source>
        <dbReference type="ARBA" id="ARBA00023204"/>
    </source>
</evidence>
<dbReference type="GO" id="GO:0006281">
    <property type="term" value="P:DNA repair"/>
    <property type="evidence" value="ECO:0007669"/>
    <property type="project" value="UniProtKB-KW"/>
</dbReference>
<accession>A0A254TYA2</accession>
<evidence type="ECO:0000256" key="9">
    <source>
        <dbReference type="ARBA" id="ARBA00022759"/>
    </source>
</evidence>
<evidence type="ECO:0000256" key="23">
    <source>
        <dbReference type="SAM" id="MobiDB-lite"/>
    </source>
</evidence>
<dbReference type="PANTHER" id="PTHR10887">
    <property type="entry name" value="DNA2/NAM7 HELICASE FAMILY"/>
    <property type="match status" value="1"/>
</dbReference>
<dbReference type="InterPro" id="IPR022765">
    <property type="entry name" value="Dna2/Cas4_DUF83"/>
</dbReference>
<dbReference type="FunFam" id="3.90.320.10:FF:000001">
    <property type="entry name" value="DNA replication helicase Dna2"/>
    <property type="match status" value="1"/>
</dbReference>
<evidence type="ECO:0000256" key="14">
    <source>
        <dbReference type="ARBA" id="ARBA00023004"/>
    </source>
</evidence>
<feature type="domain" description="DNA2/NAM7 helicase helicase" evidence="26">
    <location>
        <begin position="1142"/>
        <end position="1229"/>
    </location>
</feature>
<feature type="region of interest" description="Disordered" evidence="23">
    <location>
        <begin position="1"/>
        <end position="92"/>
    </location>
</feature>
<dbReference type="InterPro" id="IPR045055">
    <property type="entry name" value="DNA2/NAM7-like"/>
</dbReference>
<dbReference type="InterPro" id="IPR014808">
    <property type="entry name" value="DNA_replication_fac_Dna2_N"/>
</dbReference>
<dbReference type="GO" id="GO:0046872">
    <property type="term" value="F:metal ion binding"/>
    <property type="evidence" value="ECO:0007669"/>
    <property type="project" value="UniProtKB-UniRule"/>
</dbReference>
<dbReference type="GO" id="GO:0003677">
    <property type="term" value="F:DNA binding"/>
    <property type="evidence" value="ECO:0007669"/>
    <property type="project" value="UniProtKB-UniRule"/>
</dbReference>
<evidence type="ECO:0000256" key="13">
    <source>
        <dbReference type="ARBA" id="ARBA00022840"/>
    </source>
</evidence>
<comment type="catalytic activity">
    <reaction evidence="21 22">
        <text>ATP + H2O = ADP + phosphate + H(+)</text>
        <dbReference type="Rhea" id="RHEA:13065"/>
        <dbReference type="ChEBI" id="CHEBI:15377"/>
        <dbReference type="ChEBI" id="CHEBI:15378"/>
        <dbReference type="ChEBI" id="CHEBI:30616"/>
        <dbReference type="ChEBI" id="CHEBI:43474"/>
        <dbReference type="ChEBI" id="CHEBI:456216"/>
        <dbReference type="EC" id="3.6.4.12"/>
    </reaction>
</comment>
<evidence type="ECO:0000256" key="17">
    <source>
        <dbReference type="ARBA" id="ARBA00023128"/>
    </source>
</evidence>
<keyword evidence="10 22" id="KW-0227">DNA damage</keyword>
<dbReference type="Pfam" id="PF13087">
    <property type="entry name" value="AAA_12"/>
    <property type="match status" value="1"/>
</dbReference>
<reference evidence="30" key="1">
    <citation type="submission" date="2018-10" db="EMBL/GenBank/DDBJ databases">
        <title>FDA dAtabase for Regulatory Grade micrObial Sequences (FDA-ARGOS): Supporting development and validation of Infectious Disease Dx tests.</title>
        <authorList>
            <person name="Kerrigan L."/>
            <person name="Tallon L."/>
            <person name="Sadzewicz L."/>
            <person name="Sengamalay N."/>
            <person name="Ott S."/>
            <person name="Godinez A."/>
            <person name="Nagaraj S."/>
            <person name="Vavikolanu K."/>
            <person name="Nadendla S."/>
            <person name="George J."/>
            <person name="Sichtig H."/>
        </authorList>
    </citation>
    <scope>NUCLEOTIDE SEQUENCE [LARGE SCALE GENOMIC DNA]</scope>
    <source>
        <strain evidence="30">FDAARGOS_311</strain>
    </source>
</reference>
<evidence type="ECO:0000256" key="3">
    <source>
        <dbReference type="ARBA" id="ARBA00007913"/>
    </source>
</evidence>
<keyword evidence="15 22" id="KW-0411">Iron-sulfur</keyword>
<evidence type="ECO:0000256" key="5">
    <source>
        <dbReference type="ARBA" id="ARBA00022705"/>
    </source>
</evidence>
<feature type="compositionally biased region" description="Low complexity" evidence="23">
    <location>
        <begin position="1595"/>
        <end position="1609"/>
    </location>
</feature>
<keyword evidence="20 22" id="KW-0511">Multifunctional enzyme</keyword>
<dbReference type="PANTHER" id="PTHR10887:SF433">
    <property type="entry name" value="DNA REPLICATION ATP-DEPENDENT HELICASE_NUCLEASE DNA2"/>
    <property type="match status" value="1"/>
</dbReference>
<dbReference type="InterPro" id="IPR026851">
    <property type="entry name" value="Dna2/JHS1_DEXXQ-box"/>
</dbReference>
<dbReference type="EC" id="3.6.4.12" evidence="22"/>
<organism evidence="29 30">
    <name type="scientific">Aspergillus niger</name>
    <dbReference type="NCBI Taxonomy" id="5061"/>
    <lineage>
        <taxon>Eukaryota</taxon>
        <taxon>Fungi</taxon>
        <taxon>Dikarya</taxon>
        <taxon>Ascomycota</taxon>
        <taxon>Pezizomycotina</taxon>
        <taxon>Eurotiomycetes</taxon>
        <taxon>Eurotiomycetidae</taxon>
        <taxon>Eurotiales</taxon>
        <taxon>Aspergillaceae</taxon>
        <taxon>Aspergillus</taxon>
        <taxon>Aspergillus subgen. Circumdati</taxon>
    </lineage>
</organism>
<feature type="domain" description="DUF83" evidence="24">
    <location>
        <begin position="787"/>
        <end position="888"/>
    </location>
</feature>
<keyword evidence="14 22" id="KW-0408">Iron</keyword>
<feature type="compositionally biased region" description="Polar residues" evidence="23">
    <location>
        <begin position="147"/>
        <end position="158"/>
    </location>
</feature>
<keyword evidence="4 22" id="KW-0004">4Fe-4S</keyword>
<keyword evidence="19 22" id="KW-0539">Nucleus</keyword>
<dbReference type="GO" id="GO:0005739">
    <property type="term" value="C:mitochondrion"/>
    <property type="evidence" value="ECO:0007669"/>
    <property type="project" value="UniProtKB-SubCell"/>
</dbReference>
<keyword evidence="9" id="KW-0255">Endonuclease</keyword>
<dbReference type="GO" id="GO:0017116">
    <property type="term" value="F:single-stranded DNA helicase activity"/>
    <property type="evidence" value="ECO:0007669"/>
    <property type="project" value="UniProtKB-UniRule"/>
</dbReference>
<dbReference type="InterPro" id="IPR047187">
    <property type="entry name" value="SF1_C_Upf1"/>
</dbReference>
<feature type="region of interest" description="Disordered" evidence="23">
    <location>
        <begin position="124"/>
        <end position="173"/>
    </location>
</feature>
<comment type="cofactor">
    <cofactor evidence="1">
        <name>[4Fe-4S] cluster</name>
        <dbReference type="ChEBI" id="CHEBI:49883"/>
    </cofactor>
</comment>
<feature type="compositionally biased region" description="Basic and acidic residues" evidence="23">
    <location>
        <begin position="339"/>
        <end position="355"/>
    </location>
</feature>
<evidence type="ECO:0000313" key="30">
    <source>
        <dbReference type="Proteomes" id="UP000197666"/>
    </source>
</evidence>
<dbReference type="GO" id="GO:0005694">
    <property type="term" value="C:chromosome"/>
    <property type="evidence" value="ECO:0007669"/>
    <property type="project" value="UniProtKB-SubCell"/>
</dbReference>
<keyword evidence="7 22" id="KW-0479">Metal-binding</keyword>
<dbReference type="GO" id="GO:0005524">
    <property type="term" value="F:ATP binding"/>
    <property type="evidence" value="ECO:0007669"/>
    <property type="project" value="UniProtKB-UniRule"/>
</dbReference>
<comment type="caution">
    <text evidence="29">The sequence shown here is derived from an EMBL/GenBank/DDBJ whole genome shotgun (WGS) entry which is preliminary data.</text>
</comment>
<evidence type="ECO:0000259" key="27">
    <source>
        <dbReference type="Pfam" id="PF13087"/>
    </source>
</evidence>